<keyword evidence="5 7" id="KW-0560">Oxidoreductase</keyword>
<keyword evidence="12" id="KW-1185">Reference proteome</keyword>
<dbReference type="SUPFAM" id="SSF55469">
    <property type="entry name" value="FMN-dependent nitroreductase-like"/>
    <property type="match status" value="1"/>
</dbReference>
<evidence type="ECO:0000256" key="4">
    <source>
        <dbReference type="ARBA" id="ARBA00022857"/>
    </source>
</evidence>
<dbReference type="InterPro" id="IPR026021">
    <property type="entry name" value="YdjA-like"/>
</dbReference>
<sequence length="209" mass="21918">MSTLDVIAARRSAARLVGPGPDPVQLGRMLEAAAQAPDHGRCRPWSFTLIPAESAAAFGDVLASAYARRCRETGEPVDPERLAKERAKASRAPVCLVVACRPRLDGRIPVHEQFAAVAAATQNLLLAATACGFGSKWVTGAAATDPAVKRALGLGEHDGVVGFVYLGTVPESARQRPRPSGEASPSVRVWTYAESHPAEPASTDTGGDR</sequence>
<dbReference type="EMBL" id="JACHJN010000001">
    <property type="protein sequence ID" value="MBB5953869.1"/>
    <property type="molecule type" value="Genomic_DNA"/>
</dbReference>
<comment type="caution">
    <text evidence="11">The sequence shown here is derived from an EMBL/GenBank/DDBJ whole genome shotgun (WGS) entry which is preliminary data.</text>
</comment>
<proteinExistence type="inferred from homology"/>
<evidence type="ECO:0000256" key="7">
    <source>
        <dbReference type="PIRNR" id="PIRNR000232"/>
    </source>
</evidence>
<dbReference type="InterPro" id="IPR000415">
    <property type="entry name" value="Nitroreductase-like"/>
</dbReference>
<dbReference type="Gene3D" id="3.40.109.10">
    <property type="entry name" value="NADH Oxidase"/>
    <property type="match status" value="1"/>
</dbReference>
<comment type="cofactor">
    <cofactor evidence="8">
        <name>FMN</name>
        <dbReference type="ChEBI" id="CHEBI:58210"/>
    </cofactor>
    <text evidence="8">Binds 1 FMN per subunit.</text>
</comment>
<dbReference type="GO" id="GO:0016491">
    <property type="term" value="F:oxidoreductase activity"/>
    <property type="evidence" value="ECO:0007669"/>
    <property type="project" value="UniProtKB-UniRule"/>
</dbReference>
<evidence type="ECO:0000256" key="6">
    <source>
        <dbReference type="ARBA" id="ARBA00023027"/>
    </source>
</evidence>
<evidence type="ECO:0000259" key="10">
    <source>
        <dbReference type="Pfam" id="PF00881"/>
    </source>
</evidence>
<name>A0A841C8X7_9PSEU</name>
<feature type="domain" description="Nitroreductase" evidence="10">
    <location>
        <begin position="8"/>
        <end position="167"/>
    </location>
</feature>
<dbReference type="PIRSF" id="PIRSF000232">
    <property type="entry name" value="YdjA"/>
    <property type="match status" value="1"/>
</dbReference>
<feature type="binding site" description="in other chain" evidence="8">
    <location>
        <begin position="137"/>
        <end position="139"/>
    </location>
    <ligand>
        <name>FMN</name>
        <dbReference type="ChEBI" id="CHEBI:58210"/>
        <note>ligand shared between dimeric partners</note>
    </ligand>
</feature>
<evidence type="ECO:0000256" key="9">
    <source>
        <dbReference type="SAM" id="MobiDB-lite"/>
    </source>
</evidence>
<evidence type="ECO:0000256" key="1">
    <source>
        <dbReference type="ARBA" id="ARBA00007118"/>
    </source>
</evidence>
<accession>A0A841C8X7</accession>
<dbReference type="RefSeq" id="WP_184687672.1">
    <property type="nucleotide sequence ID" value="NZ_JACHJN010000001.1"/>
</dbReference>
<keyword evidence="3 7" id="KW-0288">FMN</keyword>
<dbReference type="AlphaFoldDB" id="A0A841C8X7"/>
<evidence type="ECO:0000256" key="5">
    <source>
        <dbReference type="ARBA" id="ARBA00023002"/>
    </source>
</evidence>
<reference evidence="11 12" key="1">
    <citation type="submission" date="2020-08" db="EMBL/GenBank/DDBJ databases">
        <title>Genomic Encyclopedia of Type Strains, Phase III (KMG-III): the genomes of soil and plant-associated and newly described type strains.</title>
        <authorList>
            <person name="Whitman W."/>
        </authorList>
    </citation>
    <scope>NUCLEOTIDE SEQUENCE [LARGE SCALE GENOMIC DNA]</scope>
    <source>
        <strain evidence="11 12">CECT 8640</strain>
    </source>
</reference>
<dbReference type="InterPro" id="IPR052530">
    <property type="entry name" value="NAD(P)H_nitroreductase"/>
</dbReference>
<dbReference type="InterPro" id="IPR029479">
    <property type="entry name" value="Nitroreductase"/>
</dbReference>
<dbReference type="PANTHER" id="PTHR43821:SF1">
    <property type="entry name" value="NAD(P)H NITROREDUCTASE YDJA-RELATED"/>
    <property type="match status" value="1"/>
</dbReference>
<evidence type="ECO:0000313" key="11">
    <source>
        <dbReference type="EMBL" id="MBB5953869.1"/>
    </source>
</evidence>
<evidence type="ECO:0000256" key="2">
    <source>
        <dbReference type="ARBA" id="ARBA00022630"/>
    </source>
</evidence>
<feature type="binding site" description="in other chain" evidence="8">
    <location>
        <begin position="10"/>
        <end position="12"/>
    </location>
    <ligand>
        <name>FMN</name>
        <dbReference type="ChEBI" id="CHEBI:58210"/>
        <note>ligand shared between dimeric partners</note>
    </ligand>
</feature>
<comment type="similarity">
    <text evidence="1 7">Belongs to the nitroreductase family.</text>
</comment>
<keyword evidence="2 7" id="KW-0285">Flavoprotein</keyword>
<dbReference type="CDD" id="cd02135">
    <property type="entry name" value="YdjA-like"/>
    <property type="match status" value="1"/>
</dbReference>
<dbReference type="PANTHER" id="PTHR43821">
    <property type="entry name" value="NAD(P)H NITROREDUCTASE YDJA-RELATED"/>
    <property type="match status" value="1"/>
</dbReference>
<organism evidence="11 12">
    <name type="scientific">Saccharothrix tamanrassetensis</name>
    <dbReference type="NCBI Taxonomy" id="1051531"/>
    <lineage>
        <taxon>Bacteria</taxon>
        <taxon>Bacillati</taxon>
        <taxon>Actinomycetota</taxon>
        <taxon>Actinomycetes</taxon>
        <taxon>Pseudonocardiales</taxon>
        <taxon>Pseudonocardiaceae</taxon>
        <taxon>Saccharothrix</taxon>
    </lineage>
</organism>
<dbReference type="EC" id="1.-.-.-" evidence="7"/>
<protein>
    <recommendedName>
        <fullName evidence="7">Putative NAD(P)H nitroreductase</fullName>
        <ecNumber evidence="7">1.-.-.-</ecNumber>
    </recommendedName>
</protein>
<gene>
    <name evidence="11" type="ORF">FHS29_000439</name>
</gene>
<evidence type="ECO:0000313" key="12">
    <source>
        <dbReference type="Proteomes" id="UP000547510"/>
    </source>
</evidence>
<evidence type="ECO:0000256" key="3">
    <source>
        <dbReference type="ARBA" id="ARBA00022643"/>
    </source>
</evidence>
<evidence type="ECO:0000256" key="8">
    <source>
        <dbReference type="PIRSR" id="PIRSR000232-1"/>
    </source>
</evidence>
<feature type="binding site" evidence="8">
    <location>
        <position position="39"/>
    </location>
    <ligand>
        <name>FMN</name>
        <dbReference type="ChEBI" id="CHEBI:58210"/>
        <note>ligand shared between dimeric partners</note>
    </ligand>
</feature>
<keyword evidence="6 7" id="KW-0520">NAD</keyword>
<feature type="region of interest" description="Disordered" evidence="9">
    <location>
        <begin position="171"/>
        <end position="209"/>
    </location>
</feature>
<keyword evidence="4 7" id="KW-0521">NADP</keyword>
<dbReference type="Proteomes" id="UP000547510">
    <property type="component" value="Unassembled WGS sequence"/>
</dbReference>
<dbReference type="Pfam" id="PF00881">
    <property type="entry name" value="Nitroreductase"/>
    <property type="match status" value="1"/>
</dbReference>